<dbReference type="InterPro" id="IPR011709">
    <property type="entry name" value="DEAD-box_helicase_OB_fold"/>
</dbReference>
<reference evidence="8" key="1">
    <citation type="journal article" date="2019" name="Int. J. Syst. Evol. Microbiol.">
        <title>The Global Catalogue of Microorganisms (GCM) 10K type strain sequencing project: providing services to taxonomists for standard genome sequencing and annotation.</title>
        <authorList>
            <consortium name="The Broad Institute Genomics Platform"/>
            <consortium name="The Broad Institute Genome Sequencing Center for Infectious Disease"/>
            <person name="Wu L."/>
            <person name="Ma J."/>
        </authorList>
    </citation>
    <scope>NUCLEOTIDE SEQUENCE [LARGE SCALE GENOMIC DNA]</scope>
    <source>
        <strain evidence="8">CGMCC 4.7317</strain>
    </source>
</reference>
<evidence type="ECO:0000313" key="8">
    <source>
        <dbReference type="Proteomes" id="UP001596138"/>
    </source>
</evidence>
<dbReference type="InterPro" id="IPR003593">
    <property type="entry name" value="AAA+_ATPase"/>
</dbReference>
<dbReference type="InterPro" id="IPR027417">
    <property type="entry name" value="P-loop_NTPase"/>
</dbReference>
<dbReference type="EMBL" id="JBHSTI010000008">
    <property type="protein sequence ID" value="MFC6238120.1"/>
    <property type="molecule type" value="Genomic_DNA"/>
</dbReference>
<dbReference type="CDD" id="cd18791">
    <property type="entry name" value="SF2_C_RHA"/>
    <property type="match status" value="1"/>
</dbReference>
<dbReference type="SUPFAM" id="SSF52540">
    <property type="entry name" value="P-loop containing nucleoside triphosphate hydrolases"/>
    <property type="match status" value="1"/>
</dbReference>
<dbReference type="NCBIfam" id="TIGR01967">
    <property type="entry name" value="DEAH_box_HrpA"/>
    <property type="match status" value="1"/>
</dbReference>
<dbReference type="Pfam" id="PF07717">
    <property type="entry name" value="OB_NTP_bind"/>
    <property type="match status" value="1"/>
</dbReference>
<keyword evidence="3 7" id="KW-0347">Helicase</keyword>
<dbReference type="SMART" id="SM00487">
    <property type="entry name" value="DEXDc"/>
    <property type="match status" value="1"/>
</dbReference>
<evidence type="ECO:0000313" key="7">
    <source>
        <dbReference type="EMBL" id="MFC6238120.1"/>
    </source>
</evidence>
<keyword evidence="2 7" id="KW-0378">Hydrolase</keyword>
<dbReference type="InterPro" id="IPR014001">
    <property type="entry name" value="Helicase_ATP-bd"/>
</dbReference>
<dbReference type="InterPro" id="IPR007502">
    <property type="entry name" value="Helicase-assoc_dom"/>
</dbReference>
<dbReference type="Pfam" id="PF21010">
    <property type="entry name" value="HA2_C"/>
    <property type="match status" value="1"/>
</dbReference>
<evidence type="ECO:0000256" key="4">
    <source>
        <dbReference type="ARBA" id="ARBA00022840"/>
    </source>
</evidence>
<dbReference type="PANTHER" id="PTHR18934:SF99">
    <property type="entry name" value="ATP-DEPENDENT RNA HELICASE DHX37-RELATED"/>
    <property type="match status" value="1"/>
</dbReference>
<dbReference type="Gene3D" id="3.40.50.300">
    <property type="entry name" value="P-loop containing nucleotide triphosphate hydrolases"/>
    <property type="match status" value="2"/>
</dbReference>
<keyword evidence="1" id="KW-0547">Nucleotide-binding</keyword>
<sequence length="1314" mass="145626">MSADVPPEAAPSVADLRSRLDGVMLRDRRRLGRRLEGARKIRDDAKRAQSLATIAADVVRAETRIAARRASVPTITYPDLPVSARRDDIAAAIRDHQVVVIAGETGSGKTTQIPKILLELGRGVVGQIGHTQPRRIAARAVADRVAEELGVELGEAVGYQVRFTDHSSDRTLVKVMTDGVLLAEIQNDRLLERYDTIVIDEAHERSLTIDFLLGYLREILPRRPDLKIVVTSATIDTARFSEHFHGAPVVEVSGRTYPVDVVYEPYGVEDGDDRDQVTAICDAVLVLQGQGPGDILVFLSGEREIRDTADALRGLKLRDTEILPLYARLSAQEQHRVFEPHSGRRVVLATNVAETSLTVPGIRYVVDPGTARISRYSARLKVQRLPIEAISQASANQRSGRCGRVADGIAIRLYSEGDFLARPEFTEPEILRTNLASVILQMTALGLGDIERFPFVEPPDSRQIRDGVELLRELNALEPGKELRLTEIGRRLARLPLDPRLGRMVLEAEAQGCVAEVLVIASALSIQDPRERPVDKQAQADQMHARFRDATSDFLAHLALWTYLREQQRERSGNNFRRMCRDEYLHYLRVREWQDVHSQLRQACKDLGIEVGRLGTADGGAHDPAAVHRALVAGLLSHLGSYDPVRRDYLGARGARWAIHPGSALSRKPPQFAVAAELVETSRLFGRVVARVDPEAVEKIAGDLVQRSYSEPRWSKKRVAVVADERVTLYGVPLVVGRTVQYGRIDPVVSRDLFIRHALVGGEWDSHHRFVRDNARAVSDVAEIEDRVRRRDLLVDDEVLVEFFEERLPRTISDGRAFDRWWRDERRKHPDLLTYPRDLLVRSVGEDVESDFPRSWSFGSFEVELPLSYAFEPGSDVDGVTVDLPIALLPQAHPDDFLWQVPGRREEVVTALIRGLPKSLRTAFVPVPDTARAVLQTLAPGERGLLDALGHTLTRMSGVVVPYDAWAPEALPDHLRVTIRVVDEAGAELASGKDLAALQQQLAPAVAETISHASRDLEVRGLTEFPADGVARVVQETHGEHVVQGWPALVDTGDAVDLRVLVTRTEQLVAMRSGVRRLMRLRTPVPVRYVVGVLTMKEKIALGHTPHGSVPALLDDALGACLDAGVARAAAGAAPGFSDGVPWTRPAYDAALLAAQDRLGDELLRVVRQAAVALELSTEVRMRLPGITSPKLADLVRDVQTQVDALLPDGFITLTGVDRMPDLVRYLRAVVRRLDTAPEDTGRDRLRQSQIEAVTSEWRDTLAALHPAERETPAAHEVRWMIEELRVNLFAQNLGTRTPISDKRIHKALDALLA</sequence>
<evidence type="ECO:0000256" key="1">
    <source>
        <dbReference type="ARBA" id="ARBA00022741"/>
    </source>
</evidence>
<accession>A0ABW1T253</accession>
<gene>
    <name evidence="7" type="primary">hrpA</name>
    <name evidence="7" type="ORF">ACFQGU_09530</name>
</gene>
<dbReference type="SMART" id="SM00382">
    <property type="entry name" value="AAA"/>
    <property type="match status" value="1"/>
</dbReference>
<dbReference type="InterPro" id="IPR001650">
    <property type="entry name" value="Helicase_C-like"/>
</dbReference>
<protein>
    <submittedName>
        <fullName evidence="7">ATP-dependent RNA helicase HrpA</fullName>
        <ecNumber evidence="7">3.6.4.13</ecNumber>
    </submittedName>
</protein>
<evidence type="ECO:0000259" key="6">
    <source>
        <dbReference type="PROSITE" id="PS51194"/>
    </source>
</evidence>
<proteinExistence type="predicted"/>
<dbReference type="Proteomes" id="UP001596138">
    <property type="component" value="Unassembled WGS sequence"/>
</dbReference>
<dbReference type="InterPro" id="IPR024590">
    <property type="entry name" value="HrpA_C"/>
</dbReference>
<evidence type="ECO:0000256" key="2">
    <source>
        <dbReference type="ARBA" id="ARBA00022801"/>
    </source>
</evidence>
<dbReference type="GO" id="GO:0016787">
    <property type="term" value="F:hydrolase activity"/>
    <property type="evidence" value="ECO:0007669"/>
    <property type="project" value="UniProtKB-KW"/>
</dbReference>
<dbReference type="PROSITE" id="PS51194">
    <property type="entry name" value="HELICASE_CTER"/>
    <property type="match status" value="1"/>
</dbReference>
<dbReference type="InterPro" id="IPR010222">
    <property type="entry name" value="RNA_helicase_HrpA"/>
</dbReference>
<evidence type="ECO:0000259" key="5">
    <source>
        <dbReference type="PROSITE" id="PS51192"/>
    </source>
</evidence>
<evidence type="ECO:0000256" key="3">
    <source>
        <dbReference type="ARBA" id="ARBA00022806"/>
    </source>
</evidence>
<dbReference type="Pfam" id="PF00270">
    <property type="entry name" value="DEAD"/>
    <property type="match status" value="1"/>
</dbReference>
<dbReference type="GO" id="GO:0003724">
    <property type="term" value="F:RNA helicase activity"/>
    <property type="evidence" value="ECO:0007669"/>
    <property type="project" value="UniProtKB-EC"/>
</dbReference>
<dbReference type="SMART" id="SM00847">
    <property type="entry name" value="HA2"/>
    <property type="match status" value="1"/>
</dbReference>
<dbReference type="PROSITE" id="PS51192">
    <property type="entry name" value="HELICASE_ATP_BIND_1"/>
    <property type="match status" value="1"/>
</dbReference>
<dbReference type="Pfam" id="PF11898">
    <property type="entry name" value="DUF3418"/>
    <property type="match status" value="1"/>
</dbReference>
<feature type="domain" description="Helicase ATP-binding" evidence="5">
    <location>
        <begin position="90"/>
        <end position="253"/>
    </location>
</feature>
<dbReference type="InterPro" id="IPR011545">
    <property type="entry name" value="DEAD/DEAH_box_helicase_dom"/>
</dbReference>
<feature type="domain" description="Helicase C-terminal" evidence="6">
    <location>
        <begin position="279"/>
        <end position="446"/>
    </location>
</feature>
<organism evidence="7 8">
    <name type="scientific">Longivirga aurantiaca</name>
    <dbReference type="NCBI Taxonomy" id="1837743"/>
    <lineage>
        <taxon>Bacteria</taxon>
        <taxon>Bacillati</taxon>
        <taxon>Actinomycetota</taxon>
        <taxon>Actinomycetes</taxon>
        <taxon>Sporichthyales</taxon>
        <taxon>Sporichthyaceae</taxon>
        <taxon>Longivirga</taxon>
    </lineage>
</organism>
<keyword evidence="8" id="KW-1185">Reference proteome</keyword>
<dbReference type="SMART" id="SM00490">
    <property type="entry name" value="HELICc"/>
    <property type="match status" value="1"/>
</dbReference>
<dbReference type="Pfam" id="PF00271">
    <property type="entry name" value="Helicase_C"/>
    <property type="match status" value="1"/>
</dbReference>
<keyword evidence="4" id="KW-0067">ATP-binding</keyword>
<name>A0ABW1T253_9ACTN</name>
<dbReference type="EC" id="3.6.4.13" evidence="7"/>
<dbReference type="PANTHER" id="PTHR18934">
    <property type="entry name" value="ATP-DEPENDENT RNA HELICASE"/>
    <property type="match status" value="1"/>
</dbReference>
<comment type="caution">
    <text evidence="7">The sequence shown here is derived from an EMBL/GenBank/DDBJ whole genome shotgun (WGS) entry which is preliminary data.</text>
</comment>
<dbReference type="NCBIfam" id="NF008348">
    <property type="entry name" value="PRK11131.1"/>
    <property type="match status" value="1"/>
</dbReference>
<dbReference type="InterPro" id="IPR048333">
    <property type="entry name" value="HA2_WH"/>
</dbReference>
<dbReference type="Gene3D" id="1.20.120.1080">
    <property type="match status" value="1"/>
</dbReference>
<dbReference type="Pfam" id="PF04408">
    <property type="entry name" value="WHD_HA2"/>
    <property type="match status" value="1"/>
</dbReference>
<dbReference type="RefSeq" id="WP_386766048.1">
    <property type="nucleotide sequence ID" value="NZ_JBHSTI010000008.1"/>
</dbReference>